<dbReference type="Gene3D" id="3.30.50.20">
    <property type="entry name" value="prophage-derive protein ybcO"/>
    <property type="match status" value="1"/>
</dbReference>
<dbReference type="AlphaFoldDB" id="A0A348HED7"/>
<name>A0A348HED7_9GAMM</name>
<proteinExistence type="predicted"/>
<organism evidence="1 2">
    <name type="scientific">Zymobacter palmae</name>
    <dbReference type="NCBI Taxonomy" id="33074"/>
    <lineage>
        <taxon>Bacteria</taxon>
        <taxon>Pseudomonadati</taxon>
        <taxon>Pseudomonadota</taxon>
        <taxon>Gammaproteobacteria</taxon>
        <taxon>Oceanospirillales</taxon>
        <taxon>Halomonadaceae</taxon>
        <taxon>Zymobacter group</taxon>
        <taxon>Zymobacter</taxon>
    </lineage>
</organism>
<protein>
    <submittedName>
        <fullName evidence="1">Cytochrome c5</fullName>
    </submittedName>
</protein>
<evidence type="ECO:0000313" key="1">
    <source>
        <dbReference type="EMBL" id="BBG29989.1"/>
    </source>
</evidence>
<gene>
    <name evidence="1" type="ORF">ZBT109_1229</name>
</gene>
<keyword evidence="2" id="KW-1185">Reference proteome</keyword>
<dbReference type="Proteomes" id="UP000267342">
    <property type="component" value="Chromosome"/>
</dbReference>
<evidence type="ECO:0000313" key="2">
    <source>
        <dbReference type="Proteomes" id="UP000267342"/>
    </source>
</evidence>
<dbReference type="KEGG" id="zpl:ZBT109_1229"/>
<dbReference type="Pfam" id="PF07102">
    <property type="entry name" value="YbcO"/>
    <property type="match status" value="1"/>
</dbReference>
<dbReference type="OrthoDB" id="7068425at2"/>
<dbReference type="EMBL" id="AP018933">
    <property type="protein sequence ID" value="BBG29989.1"/>
    <property type="molecule type" value="Genomic_DNA"/>
</dbReference>
<reference evidence="1 2" key="1">
    <citation type="submission" date="2018-09" db="EMBL/GenBank/DDBJ databases">
        <title>Zymobacter palmae IAM14233 (=T109) whole genome analysis.</title>
        <authorList>
            <person name="Yanase H."/>
        </authorList>
    </citation>
    <scope>NUCLEOTIDE SEQUENCE [LARGE SCALE GENOMIC DNA]</scope>
    <source>
        <strain evidence="1 2">IAM14233</strain>
    </source>
</reference>
<dbReference type="STRING" id="1123510.GCA_000620025_01381"/>
<dbReference type="InterPro" id="IPR010774">
    <property type="entry name" value="YbcO"/>
</dbReference>
<dbReference type="RefSeq" id="WP_027704788.1">
    <property type="nucleotide sequence ID" value="NZ_AP018933.1"/>
</dbReference>
<sequence>MRITSKAMRASARDERCTLGILGVCNERTDTTVLCHLPNESHGLARKSDDLSACYGCAACHDVIDGRVPWPSEEKAHAEWYMRRAQIRTLVRMVEKGIITIKGVAA</sequence>
<accession>A0A348HED7</accession>